<keyword evidence="1" id="KW-1133">Transmembrane helix</keyword>
<name>A0A3N9THF5_9VIBR</name>
<organism evidence="3 4">
    <name type="scientific">Vibrio viridaestus</name>
    <dbReference type="NCBI Taxonomy" id="2487322"/>
    <lineage>
        <taxon>Bacteria</taxon>
        <taxon>Pseudomonadati</taxon>
        <taxon>Pseudomonadota</taxon>
        <taxon>Gammaproteobacteria</taxon>
        <taxon>Vibrionales</taxon>
        <taxon>Vibrionaceae</taxon>
        <taxon>Vibrio</taxon>
    </lineage>
</organism>
<accession>A0A3N9THF5</accession>
<evidence type="ECO:0000313" key="4">
    <source>
        <dbReference type="Proteomes" id="UP000281112"/>
    </source>
</evidence>
<evidence type="ECO:0000256" key="1">
    <source>
        <dbReference type="SAM" id="Phobius"/>
    </source>
</evidence>
<sequence>MRKHWLIYTICSTVLVGCSFIQYIKSINDTSEDVDLVVKGDKVGPAPDFKAIKKISERKKKFFSYLIPGIEYENSLIALERERIIALKGQDSLNNEDKDTLKKFAKRYRVDWPEEGDITPAWFNGLLEKVDVLPIPLVLIQAANESAWGTSRFARDGNNYFGQWCYTEGCGLVPLARGDGMTHEVAKFSSVQRSIHYYFLNVNRNDAYEDLRKIRATRRANGKTMLTAKAAYDLTNGLVNYSEKGQRYVDIIQTMLDHNSKYWKPLN</sequence>
<reference evidence="3 4" key="1">
    <citation type="submission" date="2018-11" db="EMBL/GenBank/DDBJ databases">
        <title>Vibrio LJC006 sp. nov., isolated from seawater during the bloom of the enteromorpha.</title>
        <authorList>
            <person name="Liang J."/>
        </authorList>
    </citation>
    <scope>NUCLEOTIDE SEQUENCE [LARGE SCALE GENOMIC DNA]</scope>
    <source>
        <strain evidence="3 4">LJC006</strain>
    </source>
</reference>
<feature type="domain" description="Mannosyl-glycoprotein endo-beta-N-acetylglucosamidase-like" evidence="2">
    <location>
        <begin position="126"/>
        <end position="233"/>
    </location>
</feature>
<proteinExistence type="predicted"/>
<comment type="caution">
    <text evidence="3">The sequence shown here is derived from an EMBL/GenBank/DDBJ whole genome shotgun (WGS) entry which is preliminary data.</text>
</comment>
<dbReference type="PANTHER" id="PTHR40572">
    <property type="entry name" value="PROTEIN BAX"/>
    <property type="match status" value="1"/>
</dbReference>
<dbReference type="OrthoDB" id="9788155at2"/>
<dbReference type="RefSeq" id="WP_124937043.1">
    <property type="nucleotide sequence ID" value="NZ_RJVQ01000003.1"/>
</dbReference>
<feature type="transmembrane region" description="Helical" evidence="1">
    <location>
        <begin position="5"/>
        <end position="24"/>
    </location>
</feature>
<dbReference type="GO" id="GO:0004040">
    <property type="term" value="F:amidase activity"/>
    <property type="evidence" value="ECO:0007669"/>
    <property type="project" value="InterPro"/>
</dbReference>
<keyword evidence="1" id="KW-0812">Transmembrane</keyword>
<gene>
    <name evidence="3" type="ORF">EES38_10055</name>
</gene>
<keyword evidence="1" id="KW-0472">Membrane</keyword>
<dbReference type="InterPro" id="IPR002901">
    <property type="entry name" value="MGlyc_endo_b_GlcNAc-like_dom"/>
</dbReference>
<protein>
    <submittedName>
        <fullName evidence="3">Glucosaminidase</fullName>
    </submittedName>
</protein>
<dbReference type="PROSITE" id="PS51257">
    <property type="entry name" value="PROKAR_LIPOPROTEIN"/>
    <property type="match status" value="1"/>
</dbReference>
<dbReference type="AlphaFoldDB" id="A0A3N9THF5"/>
<dbReference type="EMBL" id="RJVQ01000003">
    <property type="protein sequence ID" value="RQW63579.1"/>
    <property type="molecule type" value="Genomic_DNA"/>
</dbReference>
<dbReference type="InterPro" id="IPR053195">
    <property type="entry name" value="Bax-like"/>
</dbReference>
<keyword evidence="4" id="KW-1185">Reference proteome</keyword>
<dbReference type="PANTHER" id="PTHR40572:SF1">
    <property type="entry name" value="PROTEIN BAX"/>
    <property type="match status" value="1"/>
</dbReference>
<dbReference type="Gene3D" id="1.10.530.10">
    <property type="match status" value="1"/>
</dbReference>
<dbReference type="Proteomes" id="UP000281112">
    <property type="component" value="Unassembled WGS sequence"/>
</dbReference>
<dbReference type="Pfam" id="PF01832">
    <property type="entry name" value="Glucosaminidase"/>
    <property type="match status" value="1"/>
</dbReference>
<evidence type="ECO:0000313" key="3">
    <source>
        <dbReference type="EMBL" id="RQW63579.1"/>
    </source>
</evidence>
<evidence type="ECO:0000259" key="2">
    <source>
        <dbReference type="Pfam" id="PF01832"/>
    </source>
</evidence>